<feature type="transmembrane region" description="Helical" evidence="6">
    <location>
        <begin position="255"/>
        <end position="274"/>
    </location>
</feature>
<organism evidence="7 9">
    <name type="scientific">Caldimonas thermodepolymerans</name>
    <dbReference type="NCBI Taxonomy" id="215580"/>
    <lineage>
        <taxon>Bacteria</taxon>
        <taxon>Pseudomonadati</taxon>
        <taxon>Pseudomonadota</taxon>
        <taxon>Betaproteobacteria</taxon>
        <taxon>Burkholderiales</taxon>
        <taxon>Sphaerotilaceae</taxon>
        <taxon>Caldimonas</taxon>
    </lineage>
</organism>
<feature type="transmembrane region" description="Helical" evidence="6">
    <location>
        <begin position="382"/>
        <end position="403"/>
    </location>
</feature>
<evidence type="ECO:0000256" key="3">
    <source>
        <dbReference type="ARBA" id="ARBA00022692"/>
    </source>
</evidence>
<dbReference type="OrthoDB" id="9799990at2"/>
<feature type="transmembrane region" description="Helical" evidence="6">
    <location>
        <begin position="136"/>
        <end position="160"/>
    </location>
</feature>
<evidence type="ECO:0000313" key="10">
    <source>
        <dbReference type="Proteomes" id="UP000294772"/>
    </source>
</evidence>
<evidence type="ECO:0000313" key="7">
    <source>
        <dbReference type="EMBL" id="PPE69446.1"/>
    </source>
</evidence>
<accession>A0A2S5T3B7</accession>
<evidence type="ECO:0000313" key="8">
    <source>
        <dbReference type="EMBL" id="TCP09475.1"/>
    </source>
</evidence>
<name>A0A2S5T3B7_9BURK</name>
<evidence type="ECO:0000256" key="4">
    <source>
        <dbReference type="ARBA" id="ARBA00022989"/>
    </source>
</evidence>
<keyword evidence="4 6" id="KW-1133">Transmembrane helix</keyword>
<dbReference type="CDD" id="cd06579">
    <property type="entry name" value="TM_PBP1_transp_AraH_like"/>
    <property type="match status" value="1"/>
</dbReference>
<reference evidence="8 10" key="2">
    <citation type="submission" date="2019-03" db="EMBL/GenBank/DDBJ databases">
        <title>Genomic Encyclopedia of Type Strains, Phase IV (KMG-IV): sequencing the most valuable type-strain genomes for metagenomic binning, comparative biology and taxonomic classification.</title>
        <authorList>
            <person name="Goeker M."/>
        </authorList>
    </citation>
    <scope>NUCLEOTIDE SEQUENCE [LARGE SCALE GENOMIC DNA]</scope>
    <source>
        <strain evidence="8 10">DSM 15264</strain>
    </source>
</reference>
<comment type="caution">
    <text evidence="7">The sequence shown here is derived from an EMBL/GenBank/DDBJ whole genome shotgun (WGS) entry which is preliminary data.</text>
</comment>
<feature type="transmembrane region" description="Helical" evidence="6">
    <location>
        <begin position="63"/>
        <end position="81"/>
    </location>
</feature>
<comment type="subcellular location">
    <subcellularLocation>
        <location evidence="1">Cell membrane</location>
        <topology evidence="1">Multi-pass membrane protein</topology>
    </subcellularLocation>
</comment>
<dbReference type="PANTHER" id="PTHR32196">
    <property type="entry name" value="ABC TRANSPORTER PERMEASE PROTEIN YPHD-RELATED-RELATED"/>
    <property type="match status" value="1"/>
</dbReference>
<dbReference type="Proteomes" id="UP000294772">
    <property type="component" value="Unassembled WGS sequence"/>
</dbReference>
<keyword evidence="2" id="KW-1003">Cell membrane</keyword>
<dbReference type="EMBL" id="PSNY01000012">
    <property type="protein sequence ID" value="PPE69446.1"/>
    <property type="molecule type" value="Genomic_DNA"/>
</dbReference>
<feature type="transmembrane region" description="Helical" evidence="6">
    <location>
        <begin position="220"/>
        <end position="243"/>
    </location>
</feature>
<evidence type="ECO:0000256" key="2">
    <source>
        <dbReference type="ARBA" id="ARBA00022475"/>
    </source>
</evidence>
<feature type="transmembrane region" description="Helical" evidence="6">
    <location>
        <begin position="172"/>
        <end position="200"/>
    </location>
</feature>
<evidence type="ECO:0000256" key="6">
    <source>
        <dbReference type="SAM" id="Phobius"/>
    </source>
</evidence>
<dbReference type="GO" id="GO:0022857">
    <property type="term" value="F:transmembrane transporter activity"/>
    <property type="evidence" value="ECO:0007669"/>
    <property type="project" value="InterPro"/>
</dbReference>
<evidence type="ECO:0000313" key="9">
    <source>
        <dbReference type="Proteomes" id="UP000239406"/>
    </source>
</evidence>
<feature type="transmembrane region" description="Helical" evidence="6">
    <location>
        <begin position="33"/>
        <end position="51"/>
    </location>
</feature>
<evidence type="ECO:0000256" key="5">
    <source>
        <dbReference type="ARBA" id="ARBA00023136"/>
    </source>
</evidence>
<dbReference type="RefSeq" id="WP_104357973.1">
    <property type="nucleotide sequence ID" value="NZ_CALFFA010000022.1"/>
</dbReference>
<dbReference type="GO" id="GO:0005886">
    <property type="term" value="C:plasma membrane"/>
    <property type="evidence" value="ECO:0007669"/>
    <property type="project" value="UniProtKB-SubCell"/>
</dbReference>
<keyword evidence="9" id="KW-1185">Reference proteome</keyword>
<feature type="transmembrane region" description="Helical" evidence="6">
    <location>
        <begin position="88"/>
        <end position="106"/>
    </location>
</feature>
<dbReference type="Pfam" id="PF02653">
    <property type="entry name" value="BPD_transp_2"/>
    <property type="match status" value="1"/>
</dbReference>
<feature type="transmembrane region" description="Helical" evidence="6">
    <location>
        <begin position="338"/>
        <end position="370"/>
    </location>
</feature>
<gene>
    <name evidence="7" type="ORF">C1702_12170</name>
    <name evidence="8" type="ORF">EV676_10148</name>
</gene>
<reference evidence="7 9" key="1">
    <citation type="submission" date="2018-02" db="EMBL/GenBank/DDBJ databases">
        <title>Reclassifiation of [Polyangium] brachysporum DSM 7029 as Guopingzhaonella breviflexa gen. nov., sp. nov., a member of the family Comamonadaceae.</title>
        <authorList>
            <person name="Tang B."/>
        </authorList>
    </citation>
    <scope>NUCLEOTIDE SEQUENCE [LARGE SCALE GENOMIC DNA]</scope>
    <source>
        <strain evidence="7 9">DSM 15344</strain>
    </source>
</reference>
<feature type="transmembrane region" description="Helical" evidence="6">
    <location>
        <begin position="112"/>
        <end position="129"/>
    </location>
</feature>
<evidence type="ECO:0000256" key="1">
    <source>
        <dbReference type="ARBA" id="ARBA00004651"/>
    </source>
</evidence>
<keyword evidence="5 6" id="KW-0472">Membrane</keyword>
<dbReference type="EMBL" id="SLXF01000001">
    <property type="protein sequence ID" value="TCP09475.1"/>
    <property type="molecule type" value="Genomic_DNA"/>
</dbReference>
<keyword evidence="3 6" id="KW-0812">Transmembrane</keyword>
<proteinExistence type="predicted"/>
<dbReference type="InterPro" id="IPR001851">
    <property type="entry name" value="ABC_transp_permease"/>
</dbReference>
<protein>
    <submittedName>
        <fullName evidence="7">ABC transporter permease</fullName>
    </submittedName>
    <submittedName>
        <fullName evidence="8">D-xylose transport system permease protein</fullName>
    </submittedName>
</protein>
<dbReference type="Proteomes" id="UP000239406">
    <property type="component" value="Unassembled WGS sequence"/>
</dbReference>
<dbReference type="AlphaFoldDB" id="A0A2S5T3B7"/>
<feature type="transmembrane region" description="Helical" evidence="6">
    <location>
        <begin position="306"/>
        <end position="326"/>
    </location>
</feature>
<sequence length="412" mass="43218">MAPGRTASDVAPAAAGAAPEAPSLQISVQDLRLAIMAGVLVVMALVFHFATDRFLTPENLYNIAQQTAVVGIVSTAVALVIVARQIDLSVGSVMGVVGVLIAFMMYTHGWHWTAASLAGLALALCIGLYQGWLTAYVGVPSFVVTLGGLMSFRGAAFLVADGKTQPISDPVFLMLGGGIDGALGPTLSWVLGFALAALLVWRIAGRRRSAREHGFPQRPLWWDVAVGGFFVALLLGLVATLNAYRITDDMPGQGVPIPVVIWAAVVMIVAFLVRRTRFGRYVYAIGGNPEAALLVGIPVRRVMLKLFLLLSVLVTVAAIVSVARLNAGTNSLGTNMELYVIAAAVIGGVALSGGSGSVLGSVLGALIIQFLDSGLLLMDVSIGKRMVIIGQVLIAAVVFDVLYRRWSGERVA</sequence>